<evidence type="ECO:0000313" key="2">
    <source>
        <dbReference type="EMBL" id="KAJ3717296.1"/>
    </source>
</evidence>
<proteinExistence type="predicted"/>
<evidence type="ECO:0000313" key="3">
    <source>
        <dbReference type="Proteomes" id="UP001176059"/>
    </source>
</evidence>
<keyword evidence="3" id="KW-1185">Reference proteome</keyword>
<gene>
    <name evidence="2" type="ORF">DFJ43DRAFT_1159828</name>
</gene>
<dbReference type="AlphaFoldDB" id="A0AA38JA41"/>
<feature type="compositionally biased region" description="Polar residues" evidence="1">
    <location>
        <begin position="45"/>
        <end position="68"/>
    </location>
</feature>
<organism evidence="2 3">
    <name type="scientific">Lentinula guzmanii</name>
    <dbReference type="NCBI Taxonomy" id="2804957"/>
    <lineage>
        <taxon>Eukaryota</taxon>
        <taxon>Fungi</taxon>
        <taxon>Dikarya</taxon>
        <taxon>Basidiomycota</taxon>
        <taxon>Agaricomycotina</taxon>
        <taxon>Agaricomycetes</taxon>
        <taxon>Agaricomycetidae</taxon>
        <taxon>Agaricales</taxon>
        <taxon>Marasmiineae</taxon>
        <taxon>Omphalotaceae</taxon>
        <taxon>Lentinula</taxon>
    </lineage>
</organism>
<dbReference type="Proteomes" id="UP001176059">
    <property type="component" value="Unassembled WGS sequence"/>
</dbReference>
<sequence>MSSYTYTAPPTSPTYGFFPSGVTSPNAFPTFHQSPRDSHAMYASAFSSSPYPNQANGQSQRTQGNQNPLKKLVSRNALHDDICLCHDSIDDLEAPASDLYRRHLIFLTEGERSVAIDCNARLERF</sequence>
<evidence type="ECO:0000256" key="1">
    <source>
        <dbReference type="SAM" id="MobiDB-lite"/>
    </source>
</evidence>
<dbReference type="EMBL" id="JANVFO010000074">
    <property type="protein sequence ID" value="KAJ3717296.1"/>
    <property type="molecule type" value="Genomic_DNA"/>
</dbReference>
<comment type="caution">
    <text evidence="2">The sequence shown here is derived from an EMBL/GenBank/DDBJ whole genome shotgun (WGS) entry which is preliminary data.</text>
</comment>
<feature type="region of interest" description="Disordered" evidence="1">
    <location>
        <begin position="45"/>
        <end position="69"/>
    </location>
</feature>
<accession>A0AA38JA41</accession>
<name>A0AA38JA41_9AGAR</name>
<reference evidence="2" key="2">
    <citation type="journal article" date="2023" name="Proc. Natl. Acad. Sci. U.S.A.">
        <title>A global phylogenomic analysis of the shiitake genus Lentinula.</title>
        <authorList>
            <person name="Sierra-Patev S."/>
            <person name="Min B."/>
            <person name="Naranjo-Ortiz M."/>
            <person name="Looney B."/>
            <person name="Konkel Z."/>
            <person name="Slot J.C."/>
            <person name="Sakamoto Y."/>
            <person name="Steenwyk J.L."/>
            <person name="Rokas A."/>
            <person name="Carro J."/>
            <person name="Camarero S."/>
            <person name="Ferreira P."/>
            <person name="Molpeceres G."/>
            <person name="Ruiz-Duenas F.J."/>
            <person name="Serrano A."/>
            <person name="Henrissat B."/>
            <person name="Drula E."/>
            <person name="Hughes K.W."/>
            <person name="Mata J.L."/>
            <person name="Ishikawa N.K."/>
            <person name="Vargas-Isla R."/>
            <person name="Ushijima S."/>
            <person name="Smith C.A."/>
            <person name="Donoghue J."/>
            <person name="Ahrendt S."/>
            <person name="Andreopoulos W."/>
            <person name="He G."/>
            <person name="LaButti K."/>
            <person name="Lipzen A."/>
            <person name="Ng V."/>
            <person name="Riley R."/>
            <person name="Sandor L."/>
            <person name="Barry K."/>
            <person name="Martinez A.T."/>
            <person name="Xiao Y."/>
            <person name="Gibbons J.G."/>
            <person name="Terashima K."/>
            <person name="Grigoriev I.V."/>
            <person name="Hibbett D."/>
        </authorList>
    </citation>
    <scope>NUCLEOTIDE SEQUENCE</scope>
    <source>
        <strain evidence="2">ET3784</strain>
    </source>
</reference>
<reference evidence="2" key="1">
    <citation type="submission" date="2022-08" db="EMBL/GenBank/DDBJ databases">
        <authorList>
            <consortium name="DOE Joint Genome Institute"/>
            <person name="Min B."/>
            <person name="Sierra-Patev S."/>
            <person name="Naranjo-Ortiz M."/>
            <person name="Looney B."/>
            <person name="Konkel Z."/>
            <person name="Slot J.C."/>
            <person name="Sakamoto Y."/>
            <person name="Steenwyk J.L."/>
            <person name="Rokas A."/>
            <person name="Carro J."/>
            <person name="Camarero S."/>
            <person name="Ferreira P."/>
            <person name="Molpeceres G."/>
            <person name="Ruiz-duenas F.J."/>
            <person name="Serrano A."/>
            <person name="Henrissat B."/>
            <person name="Drula E."/>
            <person name="Hughes K.W."/>
            <person name="Mata J.L."/>
            <person name="Ishikawa N.K."/>
            <person name="Vargas-Isla R."/>
            <person name="Ushijima S."/>
            <person name="Smith C.A."/>
            <person name="Ahrendt S."/>
            <person name="Andreopoulos W."/>
            <person name="He G."/>
            <person name="LaButti K."/>
            <person name="Lipzen A."/>
            <person name="Ng V."/>
            <person name="Riley R."/>
            <person name="Sandor L."/>
            <person name="Barry K."/>
            <person name="Martinez A.T."/>
            <person name="Xiao Y."/>
            <person name="Gibbons J.G."/>
            <person name="Terashima K."/>
            <person name="Hibbett D.S."/>
            <person name="Grigoriev I.V."/>
        </authorList>
    </citation>
    <scope>NUCLEOTIDE SEQUENCE</scope>
    <source>
        <strain evidence="2">ET3784</strain>
    </source>
</reference>
<protein>
    <submittedName>
        <fullName evidence="2">Uncharacterized protein</fullName>
    </submittedName>
</protein>